<name>A0A6J5LY43_9CAUD</name>
<reference evidence="1" key="1">
    <citation type="submission" date="2020-04" db="EMBL/GenBank/DDBJ databases">
        <authorList>
            <person name="Chiriac C."/>
            <person name="Salcher M."/>
            <person name="Ghai R."/>
            <person name="Kavagutti S V."/>
        </authorList>
    </citation>
    <scope>NUCLEOTIDE SEQUENCE</scope>
</reference>
<gene>
    <name evidence="1" type="ORF">UFOVP309_57</name>
    <name evidence="2" type="ORF">UFOVP946_5</name>
</gene>
<evidence type="ECO:0000313" key="1">
    <source>
        <dbReference type="EMBL" id="CAB4136679.1"/>
    </source>
</evidence>
<sequence>MKLQITIPTSLSEITLEQYQKFLSIAKDNPESEFLQHKMVEIFCGVDLKNIAKISYKDVNEITTNLSNLFNQKYDLKRTFKLGNTEFGFITNLDEITLGEYTDLDKYISNWDMMNNAMAVLYRPVTKKLKDKYQIEEYNGSYTYCDVMKYMPVDVVLGAVVFFYSLGNELLKSTIVYLENNKEFQTIVNNHNLEVNGVGIHHSMLLLKETLEDLTMFPNLNFQLH</sequence>
<accession>A0A6J5LY43</accession>
<protein>
    <submittedName>
        <fullName evidence="1">Uncharacterized protein</fullName>
    </submittedName>
</protein>
<organism evidence="1">
    <name type="scientific">uncultured Caudovirales phage</name>
    <dbReference type="NCBI Taxonomy" id="2100421"/>
    <lineage>
        <taxon>Viruses</taxon>
        <taxon>Duplodnaviria</taxon>
        <taxon>Heunggongvirae</taxon>
        <taxon>Uroviricota</taxon>
        <taxon>Caudoviricetes</taxon>
        <taxon>Peduoviridae</taxon>
        <taxon>Maltschvirus</taxon>
        <taxon>Maltschvirus maltsch</taxon>
    </lineage>
</organism>
<dbReference type="EMBL" id="LR796897">
    <property type="protein sequence ID" value="CAB4172867.1"/>
    <property type="molecule type" value="Genomic_DNA"/>
</dbReference>
<dbReference type="EMBL" id="LR796320">
    <property type="protein sequence ID" value="CAB4136679.1"/>
    <property type="molecule type" value="Genomic_DNA"/>
</dbReference>
<evidence type="ECO:0000313" key="2">
    <source>
        <dbReference type="EMBL" id="CAB4172867.1"/>
    </source>
</evidence>
<proteinExistence type="predicted"/>